<dbReference type="Proteomes" id="UP001341840">
    <property type="component" value="Unassembled WGS sequence"/>
</dbReference>
<keyword evidence="3" id="KW-1185">Reference proteome</keyword>
<dbReference type="PANTHER" id="PTHR46247">
    <property type="entry name" value="CRS2-ASSOCIATED FACTOR 1, CHLOROPLASTIC"/>
    <property type="match status" value="1"/>
</dbReference>
<comment type="caution">
    <text evidence="2">The sequence shown here is derived from an EMBL/GenBank/DDBJ whole genome shotgun (WGS) entry which is preliminary data.</text>
</comment>
<evidence type="ECO:0000256" key="1">
    <source>
        <dbReference type="SAM" id="MobiDB-lite"/>
    </source>
</evidence>
<reference evidence="2 3" key="1">
    <citation type="journal article" date="2023" name="Plants (Basel)">
        <title>Bridging the Gap: Combining Genomics and Transcriptomics Approaches to Understand Stylosanthes scabra, an Orphan Legume from the Brazilian Caatinga.</title>
        <authorList>
            <person name="Ferreira-Neto J.R.C."/>
            <person name="da Silva M.D."/>
            <person name="Binneck E."/>
            <person name="de Melo N.F."/>
            <person name="da Silva R.H."/>
            <person name="de Melo A.L.T.M."/>
            <person name="Pandolfi V."/>
            <person name="Bustamante F.O."/>
            <person name="Brasileiro-Vidal A.C."/>
            <person name="Benko-Iseppon A.M."/>
        </authorList>
    </citation>
    <scope>NUCLEOTIDE SEQUENCE [LARGE SCALE GENOMIC DNA]</scope>
    <source>
        <tissue evidence="2">Leaves</tissue>
    </source>
</reference>
<protein>
    <submittedName>
        <fullName evidence="2">CCR4-Not complex caf1 ribonuclease subunit Caf1</fullName>
    </submittedName>
</protein>
<dbReference type="EMBL" id="JASCZI010090710">
    <property type="protein sequence ID" value="MED6145386.1"/>
    <property type="molecule type" value="Genomic_DNA"/>
</dbReference>
<proteinExistence type="predicted"/>
<name>A0ABU6T9J3_9FABA</name>
<gene>
    <name evidence="2" type="primary">CAF1_2</name>
    <name evidence="2" type="ORF">PIB30_024745</name>
</gene>
<feature type="region of interest" description="Disordered" evidence="1">
    <location>
        <begin position="117"/>
        <end position="147"/>
    </location>
</feature>
<evidence type="ECO:0000313" key="3">
    <source>
        <dbReference type="Proteomes" id="UP001341840"/>
    </source>
</evidence>
<organism evidence="2 3">
    <name type="scientific">Stylosanthes scabra</name>
    <dbReference type="NCBI Taxonomy" id="79078"/>
    <lineage>
        <taxon>Eukaryota</taxon>
        <taxon>Viridiplantae</taxon>
        <taxon>Streptophyta</taxon>
        <taxon>Embryophyta</taxon>
        <taxon>Tracheophyta</taxon>
        <taxon>Spermatophyta</taxon>
        <taxon>Magnoliopsida</taxon>
        <taxon>eudicotyledons</taxon>
        <taxon>Gunneridae</taxon>
        <taxon>Pentapetalae</taxon>
        <taxon>rosids</taxon>
        <taxon>fabids</taxon>
        <taxon>Fabales</taxon>
        <taxon>Fabaceae</taxon>
        <taxon>Papilionoideae</taxon>
        <taxon>50 kb inversion clade</taxon>
        <taxon>dalbergioids sensu lato</taxon>
        <taxon>Dalbergieae</taxon>
        <taxon>Pterocarpus clade</taxon>
        <taxon>Stylosanthes</taxon>
    </lineage>
</organism>
<accession>A0ABU6T9J3</accession>
<dbReference type="InterPro" id="IPR044599">
    <property type="entry name" value="CAF1P_plant"/>
</dbReference>
<feature type="compositionally biased region" description="Basic residues" evidence="1">
    <location>
        <begin position="118"/>
        <end position="130"/>
    </location>
</feature>
<dbReference type="PANTHER" id="PTHR46247:SF1">
    <property type="entry name" value="CRS2-ASSOCIATED FACTOR 1, CHLOROPLASTIC"/>
    <property type="match status" value="1"/>
</dbReference>
<sequence>MESFGIPCGHILAVCVSMDMVTLPGCVVLNRWSKTARLVPGSAEEDNINANQATTYRTCIGAFSQICKRLGRAACMGEKFKPRSWSDSDEDGRFLPHVMNQTCLPLDENTWDIFAHGKQSHQHTPKRPTHQTHSSSLPFRDSKPLPEPLSDSDLALRFSKILDSNPSKARVENVRLADDGVSYVFEGAPFEFRNSYTETPPVKPVRIRELSFMSFGPETMPWPWTGQTPWWVKKKKELRNLGFARPHATSPSSIVPLSSSSSNFSDLWGRRSRMVFKGEALVPTWRK</sequence>
<evidence type="ECO:0000313" key="2">
    <source>
        <dbReference type="EMBL" id="MED6145386.1"/>
    </source>
</evidence>